<dbReference type="GO" id="GO:0003684">
    <property type="term" value="F:damaged DNA binding"/>
    <property type="evidence" value="ECO:0007669"/>
    <property type="project" value="TreeGrafter"/>
</dbReference>
<sequence length="1073" mass="125187">MLKRTRDICEGTTPTKKLNTGSTEEFDTREPNKRNEQTAICGEHSGRYLHRPWNMYQVGIIESISLKNFMCHTFLKVVFGPYFNFVSGNNGSGKSALLTALIIGLGGKATTTNRGHSTKDFVRTGQKLHENQLLVAMVAVQVSSHLETSKANMQHEIRHPSDLDMIRNKCFFFAFVRLKALRNQGPDAFKPELYGKTIIVEQIISTQGTRQYRLKSESEHVISRKKEELNMILEQFNIQVDNPVSILNQEMSKLLLKSKSGTEKYKFFMKATRLEQMQEDYSQILQTKTTTREKIAEQDEGKVNFAELKLKAAQDQLQKITDVKVQSRRQLFTLKESMQKKKKACKESEATFHLCKSQLEQLEKDHDRLQRQLEELSRGDQSSQTNLTESKNGINNLQQQLKPLKEEEATTLQQIENCYNAISNLKDEEDNLRHEEQSLKNMVQSKESELNKLKASGMDWLKRFNENMPAFLRKVEEAHKQGRFRKKPIGPLGACFKLKYPELALAVENCLRNLLHSFCCDNYRDEQVLQSLMSQYFNPRKRPQINVCEFSNQVYNIKNRAVYHPEFPTVFESLEISNPVVANCFIDLRNIERILIIKSNSRAREIMQQQRPPANCREAFTAAGDHVFPNRYYSSETDRARYLGGDVESKIRELEVELNDKKSQLSHCQQRSNSIKDEIKLFYTNISNTQKKRRQIQERITKIKLEIGDLENIEDPQPFHIPTLRKEAQDICHRIESAQNNLEQARMDLDVHRKLLEEDEKKYKEIQGKEHSLAEEIDSRKEELSKVDTEIDTYKQKEKHCKGERNKHLERINELKRRLESKECILERDIAKARQICVQRLEVTRDPKSIDEEINCLREIINKAQEVHGNKEETTRQYFEILKLQKNIQSEVKSLKMFMQLIDEIMKERHKAYESFLKSMSIRCKLNFSILMSKQHYYGMIKFDHKSRDLSITVERGEGMKTGQEDMRSLSGGERSFSTVCFILSLWDSIESPFCCLDEFDVYMDMVNRRISIDLILRVAESIQCDQFFFFTPLTTSFLPKGDQIRTFHLHDHERGQTTLPFASPDEPEDSDD</sequence>
<evidence type="ECO:0000256" key="10">
    <source>
        <dbReference type="ARBA" id="ARBA00023204"/>
    </source>
</evidence>
<dbReference type="Proteomes" id="UP000287033">
    <property type="component" value="Unassembled WGS sequence"/>
</dbReference>
<feature type="region of interest" description="Disordered" evidence="13">
    <location>
        <begin position="375"/>
        <end position="394"/>
    </location>
</feature>
<dbReference type="GO" id="GO:0030915">
    <property type="term" value="C:Smc5-Smc6 complex"/>
    <property type="evidence" value="ECO:0007669"/>
    <property type="project" value="TreeGrafter"/>
</dbReference>
<reference evidence="15 16" key="1">
    <citation type="journal article" date="2018" name="Nat. Ecol. Evol.">
        <title>Shark genomes provide insights into elasmobranch evolution and the origin of vertebrates.</title>
        <authorList>
            <person name="Hara Y"/>
            <person name="Yamaguchi K"/>
            <person name="Onimaru K"/>
            <person name="Kadota M"/>
            <person name="Koyanagi M"/>
            <person name="Keeley SD"/>
            <person name="Tatsumi K"/>
            <person name="Tanaka K"/>
            <person name="Motone F"/>
            <person name="Kageyama Y"/>
            <person name="Nozu R"/>
            <person name="Adachi N"/>
            <person name="Nishimura O"/>
            <person name="Nakagawa R"/>
            <person name="Tanegashima C"/>
            <person name="Kiyatake I"/>
            <person name="Matsumoto R"/>
            <person name="Murakumo K"/>
            <person name="Nishida K"/>
            <person name="Terakita A"/>
            <person name="Kuratani S"/>
            <person name="Sato K"/>
            <person name="Hyodo S Kuraku.S."/>
        </authorList>
    </citation>
    <scope>NUCLEOTIDE SEQUENCE [LARGE SCALE GENOMIC DNA]</scope>
</reference>
<organism evidence="15 16">
    <name type="scientific">Chiloscyllium punctatum</name>
    <name type="common">Brownbanded bambooshark</name>
    <name type="synonym">Hemiscyllium punctatum</name>
    <dbReference type="NCBI Taxonomy" id="137246"/>
    <lineage>
        <taxon>Eukaryota</taxon>
        <taxon>Metazoa</taxon>
        <taxon>Chordata</taxon>
        <taxon>Craniata</taxon>
        <taxon>Vertebrata</taxon>
        <taxon>Chondrichthyes</taxon>
        <taxon>Elasmobranchii</taxon>
        <taxon>Galeomorphii</taxon>
        <taxon>Galeoidea</taxon>
        <taxon>Orectolobiformes</taxon>
        <taxon>Hemiscylliidae</taxon>
        <taxon>Chiloscyllium</taxon>
    </lineage>
</organism>
<evidence type="ECO:0000259" key="14">
    <source>
        <dbReference type="Pfam" id="PF13476"/>
    </source>
</evidence>
<protein>
    <recommendedName>
        <fullName evidence="14">Rad50/SbcC-type AAA domain-containing protein</fullName>
    </recommendedName>
</protein>
<keyword evidence="7" id="KW-0067">ATP-binding</keyword>
<keyword evidence="6" id="KW-0227">DNA damage</keyword>
<evidence type="ECO:0000256" key="4">
    <source>
        <dbReference type="ARBA" id="ARBA00022454"/>
    </source>
</evidence>
<dbReference type="Gene3D" id="3.40.50.300">
    <property type="entry name" value="P-loop containing nucleotide triphosphate hydrolases"/>
    <property type="match status" value="2"/>
</dbReference>
<keyword evidence="5" id="KW-0547">Nucleotide-binding</keyword>
<dbReference type="PANTHER" id="PTHR19306">
    <property type="entry name" value="STRUCTURAL MAINTENANCE OF CHROMOSOMES 5,6 SMC5, SMC6"/>
    <property type="match status" value="1"/>
</dbReference>
<evidence type="ECO:0000256" key="12">
    <source>
        <dbReference type="SAM" id="Coils"/>
    </source>
</evidence>
<evidence type="ECO:0000256" key="8">
    <source>
        <dbReference type="ARBA" id="ARBA00023054"/>
    </source>
</evidence>
<dbReference type="AlphaFoldDB" id="A0A401SCU6"/>
<comment type="caution">
    <text evidence="15">The sequence shown here is derived from an EMBL/GenBank/DDBJ whole genome shotgun (WGS) entry which is preliminary data.</text>
</comment>
<dbReference type="STRING" id="137246.A0A401SCU6"/>
<dbReference type="InterPro" id="IPR038729">
    <property type="entry name" value="Rad50/SbcC_AAA"/>
</dbReference>
<dbReference type="GO" id="GO:0005634">
    <property type="term" value="C:nucleus"/>
    <property type="evidence" value="ECO:0007669"/>
    <property type="project" value="UniProtKB-SubCell"/>
</dbReference>
<dbReference type="SUPFAM" id="SSF52540">
    <property type="entry name" value="P-loop containing nucleoside triphosphate hydrolases"/>
    <property type="match status" value="2"/>
</dbReference>
<dbReference type="EMBL" id="BEZZ01000194">
    <property type="protein sequence ID" value="GCC28180.1"/>
    <property type="molecule type" value="Genomic_DNA"/>
</dbReference>
<feature type="coiled-coil region" evidence="12">
    <location>
        <begin position="651"/>
        <end position="832"/>
    </location>
</feature>
<dbReference type="GO" id="GO:0005524">
    <property type="term" value="F:ATP binding"/>
    <property type="evidence" value="ECO:0007669"/>
    <property type="project" value="UniProtKB-KW"/>
</dbReference>
<comment type="similarity">
    <text evidence="3">Belongs to the SMC family. SMC6 subfamily.</text>
</comment>
<accession>A0A401SCU6</accession>
<feature type="domain" description="Rad50/SbcC-type AAA" evidence="14">
    <location>
        <begin position="63"/>
        <end position="322"/>
    </location>
</feature>
<evidence type="ECO:0000256" key="6">
    <source>
        <dbReference type="ARBA" id="ARBA00022763"/>
    </source>
</evidence>
<dbReference type="OMA" id="FMCHRSL"/>
<dbReference type="GO" id="GO:0016887">
    <property type="term" value="F:ATP hydrolysis activity"/>
    <property type="evidence" value="ECO:0007669"/>
    <property type="project" value="InterPro"/>
</dbReference>
<feature type="region of interest" description="Disordered" evidence="13">
    <location>
        <begin position="1"/>
        <end position="36"/>
    </location>
</feature>
<keyword evidence="16" id="KW-1185">Reference proteome</keyword>
<keyword evidence="4" id="KW-0158">Chromosome</keyword>
<keyword evidence="10" id="KW-0234">DNA repair</keyword>
<evidence type="ECO:0000256" key="1">
    <source>
        <dbReference type="ARBA" id="ARBA00004123"/>
    </source>
</evidence>
<gene>
    <name evidence="15" type="ORF">chiPu_0006608</name>
</gene>
<evidence type="ECO:0000256" key="3">
    <source>
        <dbReference type="ARBA" id="ARBA00006793"/>
    </source>
</evidence>
<feature type="compositionally biased region" description="Polar residues" evidence="13">
    <location>
        <begin position="12"/>
        <end position="23"/>
    </location>
</feature>
<dbReference type="GO" id="GO:0000781">
    <property type="term" value="C:chromosome, telomeric region"/>
    <property type="evidence" value="ECO:0007669"/>
    <property type="project" value="UniProtKB-SubCell"/>
</dbReference>
<dbReference type="PANTHER" id="PTHR19306:SF6">
    <property type="entry name" value="STRUCTURAL MAINTENANCE OF CHROMOSOMES PROTEIN 6"/>
    <property type="match status" value="1"/>
</dbReference>
<dbReference type="GO" id="GO:0035861">
    <property type="term" value="C:site of double-strand break"/>
    <property type="evidence" value="ECO:0007669"/>
    <property type="project" value="TreeGrafter"/>
</dbReference>
<dbReference type="OrthoDB" id="10072614at2759"/>
<dbReference type="InterPro" id="IPR027417">
    <property type="entry name" value="P-loop_NTPase"/>
</dbReference>
<dbReference type="GO" id="GO:0000724">
    <property type="term" value="P:double-strand break repair via homologous recombination"/>
    <property type="evidence" value="ECO:0007669"/>
    <property type="project" value="TreeGrafter"/>
</dbReference>
<evidence type="ECO:0000256" key="13">
    <source>
        <dbReference type="SAM" id="MobiDB-lite"/>
    </source>
</evidence>
<evidence type="ECO:0000256" key="5">
    <source>
        <dbReference type="ARBA" id="ARBA00022741"/>
    </source>
</evidence>
<proteinExistence type="inferred from homology"/>
<evidence type="ECO:0000256" key="9">
    <source>
        <dbReference type="ARBA" id="ARBA00023172"/>
    </source>
</evidence>
<evidence type="ECO:0000256" key="11">
    <source>
        <dbReference type="ARBA" id="ARBA00023242"/>
    </source>
</evidence>
<dbReference type="Pfam" id="PF13476">
    <property type="entry name" value="AAA_23"/>
    <property type="match status" value="1"/>
</dbReference>
<comment type="subcellular location">
    <subcellularLocation>
        <location evidence="2">Chromosome</location>
    </subcellularLocation>
    <subcellularLocation>
        <location evidence="1">Nucleus</location>
    </subcellularLocation>
</comment>
<evidence type="ECO:0000313" key="16">
    <source>
        <dbReference type="Proteomes" id="UP000287033"/>
    </source>
</evidence>
<feature type="compositionally biased region" description="Polar residues" evidence="13">
    <location>
        <begin position="379"/>
        <end position="394"/>
    </location>
</feature>
<keyword evidence="9" id="KW-0233">DNA recombination</keyword>
<evidence type="ECO:0000256" key="7">
    <source>
        <dbReference type="ARBA" id="ARBA00022840"/>
    </source>
</evidence>
<feature type="compositionally biased region" description="Basic and acidic residues" evidence="13">
    <location>
        <begin position="26"/>
        <end position="36"/>
    </location>
</feature>
<evidence type="ECO:0000313" key="15">
    <source>
        <dbReference type="EMBL" id="GCC28180.1"/>
    </source>
</evidence>
<dbReference type="GO" id="GO:0003697">
    <property type="term" value="F:single-stranded DNA binding"/>
    <property type="evidence" value="ECO:0007669"/>
    <property type="project" value="TreeGrafter"/>
</dbReference>
<name>A0A401SCU6_CHIPU</name>
<keyword evidence="8 12" id="KW-0175">Coiled coil</keyword>
<keyword evidence="11" id="KW-0539">Nucleus</keyword>
<evidence type="ECO:0000256" key="2">
    <source>
        <dbReference type="ARBA" id="ARBA00004286"/>
    </source>
</evidence>